<organism evidence="2 3">
    <name type="scientific">PS1 clade bacterium</name>
    <dbReference type="NCBI Taxonomy" id="2175152"/>
    <lineage>
        <taxon>Bacteria</taxon>
        <taxon>Pseudomonadati</taxon>
        <taxon>Pseudomonadota</taxon>
        <taxon>Alphaproteobacteria</taxon>
        <taxon>PS1 clade</taxon>
    </lineage>
</organism>
<dbReference type="Gene3D" id="2.40.50.140">
    <property type="entry name" value="Nucleic acid-binding proteins"/>
    <property type="match status" value="1"/>
</dbReference>
<dbReference type="GO" id="GO:0003676">
    <property type="term" value="F:nucleic acid binding"/>
    <property type="evidence" value="ECO:0007669"/>
    <property type="project" value="InterPro"/>
</dbReference>
<dbReference type="Proteomes" id="UP000252132">
    <property type="component" value="Unassembled WGS sequence"/>
</dbReference>
<reference evidence="2 3" key="1">
    <citation type="journal article" date="2018" name="Microbiome">
        <title>Fine metagenomic profile of the Mediterranean stratified and mixed water columns revealed by assembly and recruitment.</title>
        <authorList>
            <person name="Haro-Moreno J.M."/>
            <person name="Lopez-Perez M."/>
            <person name="De La Torre J.R."/>
            <person name="Picazo A."/>
            <person name="Camacho A."/>
            <person name="Rodriguez-Valera F."/>
        </authorList>
    </citation>
    <scope>NUCLEOTIDE SEQUENCE [LARGE SCALE GENOMIC DNA]</scope>
    <source>
        <strain evidence="2">MED-G55</strain>
    </source>
</reference>
<dbReference type="InterPro" id="IPR011129">
    <property type="entry name" value="CSD"/>
</dbReference>
<evidence type="ECO:0000313" key="3">
    <source>
        <dbReference type="Proteomes" id="UP000252132"/>
    </source>
</evidence>
<dbReference type="PRINTS" id="PR00050">
    <property type="entry name" value="COLDSHOCK"/>
</dbReference>
<sequence>MHQTALKFAGHDIIYPGATLKCLVVKRNQGLQAEQIIAVDNSLAQIPKPPPRPTSILPDIEEISELQPAQVKWFNRIRGYGFVNVDSGEPDIFMHMETLRDAGIFEIQPGDRLLVAYGQGPKGLMVTRVQMIEPNLFAGQNEIISE</sequence>
<gene>
    <name evidence="2" type="ORF">DBW69_01440</name>
</gene>
<feature type="domain" description="CSD" evidence="1">
    <location>
        <begin position="66"/>
        <end position="131"/>
    </location>
</feature>
<dbReference type="CDD" id="cd04458">
    <property type="entry name" value="CSP_CDS"/>
    <property type="match status" value="1"/>
</dbReference>
<dbReference type="SMART" id="SM00357">
    <property type="entry name" value="CSP"/>
    <property type="match status" value="1"/>
</dbReference>
<proteinExistence type="predicted"/>
<evidence type="ECO:0000313" key="2">
    <source>
        <dbReference type="EMBL" id="RCL78135.1"/>
    </source>
</evidence>
<dbReference type="PROSITE" id="PS51857">
    <property type="entry name" value="CSD_2"/>
    <property type="match status" value="1"/>
</dbReference>
<accession>A0A368E3W5</accession>
<evidence type="ECO:0000259" key="1">
    <source>
        <dbReference type="PROSITE" id="PS51857"/>
    </source>
</evidence>
<dbReference type="GO" id="GO:0005829">
    <property type="term" value="C:cytosol"/>
    <property type="evidence" value="ECO:0007669"/>
    <property type="project" value="UniProtKB-ARBA"/>
</dbReference>
<dbReference type="InterPro" id="IPR012340">
    <property type="entry name" value="NA-bd_OB-fold"/>
</dbReference>
<dbReference type="SUPFAM" id="SSF50249">
    <property type="entry name" value="Nucleic acid-binding proteins"/>
    <property type="match status" value="1"/>
</dbReference>
<dbReference type="Pfam" id="PF00313">
    <property type="entry name" value="CSD"/>
    <property type="match status" value="1"/>
</dbReference>
<protein>
    <submittedName>
        <fullName evidence="2">Cold-shock protein</fullName>
    </submittedName>
</protein>
<name>A0A368E3W5_9PROT</name>
<dbReference type="InterPro" id="IPR002059">
    <property type="entry name" value="CSP_DNA-bd"/>
</dbReference>
<dbReference type="AlphaFoldDB" id="A0A368E3W5"/>
<dbReference type="EMBL" id="QOQF01000003">
    <property type="protein sequence ID" value="RCL78135.1"/>
    <property type="molecule type" value="Genomic_DNA"/>
</dbReference>
<comment type="caution">
    <text evidence="2">The sequence shown here is derived from an EMBL/GenBank/DDBJ whole genome shotgun (WGS) entry which is preliminary data.</text>
</comment>